<dbReference type="AlphaFoldDB" id="A0A9D4KVP2"/>
<gene>
    <name evidence="2" type="ORF">DPMN_089065</name>
</gene>
<dbReference type="Proteomes" id="UP000828390">
    <property type="component" value="Unassembled WGS sequence"/>
</dbReference>
<name>A0A9D4KVP2_DREPO</name>
<feature type="region of interest" description="Disordered" evidence="1">
    <location>
        <begin position="121"/>
        <end position="144"/>
    </location>
</feature>
<evidence type="ECO:0000313" key="2">
    <source>
        <dbReference type="EMBL" id="KAH3846760.1"/>
    </source>
</evidence>
<accession>A0A9D4KVP2</accession>
<keyword evidence="3" id="KW-1185">Reference proteome</keyword>
<dbReference type="EMBL" id="JAIWYP010000003">
    <property type="protein sequence ID" value="KAH3846760.1"/>
    <property type="molecule type" value="Genomic_DNA"/>
</dbReference>
<feature type="region of interest" description="Disordered" evidence="1">
    <location>
        <begin position="51"/>
        <end position="70"/>
    </location>
</feature>
<evidence type="ECO:0000313" key="3">
    <source>
        <dbReference type="Proteomes" id="UP000828390"/>
    </source>
</evidence>
<feature type="compositionally biased region" description="Low complexity" evidence="1">
    <location>
        <begin position="58"/>
        <end position="70"/>
    </location>
</feature>
<feature type="compositionally biased region" description="Low complexity" evidence="1">
    <location>
        <begin position="1"/>
        <end position="17"/>
    </location>
</feature>
<protein>
    <submittedName>
        <fullName evidence="2">Uncharacterized protein</fullName>
    </submittedName>
</protein>
<comment type="caution">
    <text evidence="2">The sequence shown here is derived from an EMBL/GenBank/DDBJ whole genome shotgun (WGS) entry which is preliminary data.</text>
</comment>
<reference evidence="2" key="2">
    <citation type="submission" date="2020-11" db="EMBL/GenBank/DDBJ databases">
        <authorList>
            <person name="McCartney M.A."/>
            <person name="Auch B."/>
            <person name="Kono T."/>
            <person name="Mallez S."/>
            <person name="Becker A."/>
            <person name="Gohl D.M."/>
            <person name="Silverstein K.A.T."/>
            <person name="Koren S."/>
            <person name="Bechman K.B."/>
            <person name="Herman A."/>
            <person name="Abrahante J.E."/>
            <person name="Garbe J."/>
        </authorList>
    </citation>
    <scope>NUCLEOTIDE SEQUENCE</scope>
    <source>
        <strain evidence="2">Duluth1</strain>
        <tissue evidence="2">Whole animal</tissue>
    </source>
</reference>
<sequence length="193" mass="20860">MPSVTTPPTVKISTTTSATVEDKTPTTSETSSLSIAWAGESLVTDRTTILTTGSGNKSMSNTTESSSPTTTILKSITSTFANDENKTSADLVTTFMTPSTSTAINGDIVVIERTTIFATGSVNTPDSDSTESSVTKQQTDKSNDGQVRKCPIMLHLKISFYDMRVAKADVCDNFFYMSTCIRLFFMCRVFYLG</sequence>
<organism evidence="2 3">
    <name type="scientific">Dreissena polymorpha</name>
    <name type="common">Zebra mussel</name>
    <name type="synonym">Mytilus polymorpha</name>
    <dbReference type="NCBI Taxonomy" id="45954"/>
    <lineage>
        <taxon>Eukaryota</taxon>
        <taxon>Metazoa</taxon>
        <taxon>Spiralia</taxon>
        <taxon>Lophotrochozoa</taxon>
        <taxon>Mollusca</taxon>
        <taxon>Bivalvia</taxon>
        <taxon>Autobranchia</taxon>
        <taxon>Heteroconchia</taxon>
        <taxon>Euheterodonta</taxon>
        <taxon>Imparidentia</taxon>
        <taxon>Neoheterodontei</taxon>
        <taxon>Myida</taxon>
        <taxon>Dreissenoidea</taxon>
        <taxon>Dreissenidae</taxon>
        <taxon>Dreissena</taxon>
    </lineage>
</organism>
<proteinExistence type="predicted"/>
<evidence type="ECO:0000256" key="1">
    <source>
        <dbReference type="SAM" id="MobiDB-lite"/>
    </source>
</evidence>
<feature type="region of interest" description="Disordered" evidence="1">
    <location>
        <begin position="1"/>
        <end position="27"/>
    </location>
</feature>
<reference evidence="2" key="1">
    <citation type="journal article" date="2019" name="bioRxiv">
        <title>The Genome of the Zebra Mussel, Dreissena polymorpha: A Resource for Invasive Species Research.</title>
        <authorList>
            <person name="McCartney M.A."/>
            <person name="Auch B."/>
            <person name="Kono T."/>
            <person name="Mallez S."/>
            <person name="Zhang Y."/>
            <person name="Obille A."/>
            <person name="Becker A."/>
            <person name="Abrahante J.E."/>
            <person name="Garbe J."/>
            <person name="Badalamenti J.P."/>
            <person name="Herman A."/>
            <person name="Mangelson H."/>
            <person name="Liachko I."/>
            <person name="Sullivan S."/>
            <person name="Sone E.D."/>
            <person name="Koren S."/>
            <person name="Silverstein K.A.T."/>
            <person name="Beckman K.B."/>
            <person name="Gohl D.M."/>
        </authorList>
    </citation>
    <scope>NUCLEOTIDE SEQUENCE</scope>
    <source>
        <strain evidence="2">Duluth1</strain>
        <tissue evidence="2">Whole animal</tissue>
    </source>
</reference>
<feature type="compositionally biased region" description="Polar residues" evidence="1">
    <location>
        <begin position="121"/>
        <end position="137"/>
    </location>
</feature>